<sequence>MAAIKRPVRIMNISGSPVDKREILSRVAASDEPVDIFTGDWMSELNMPSRAVDYTQGLDIGYEPTFLEALEPALGNLAKKKIRLAVNAGVVATKDLYDEVVKMVNQKGLDLTVAWVEGDAVMDMVRTLRESGTKFTHISAGIDLDSWNYEPVFAQCYLGGWAIAKALEAGADIVVCGRVADASPTIGAAAWWHGWARTDYDQLARALMAGHLIECSTYVTGGNYTGFKSLDWDLIHDLGYPIAEIAADGDVIITKNEGTGGVVNIETCKEQLLYEIQGKHYLNCDVTAVIDRAQFEEIAPNRVRLSGITGLPPPKTTKAGLTAPGGYTAELHWALVGLDIEEKVKMTDIQLRQNFGPERLAKFSLFSLQHYGSVPANPRNQNEATVDLRLVVQARDKDSLSAANFARPALDFIMASFPAATFHPDKRSTKPMAFQEYFPTLIPQPTVYVHFSKPEMSSLIILPPEDTLSPSATMESSETEEPVAIDSLTPTVNVPFGYVAMGRAGDKGSNCNVGFFVREEAQWPWLRSFLTSDKFIELMDQEYKGQKIDRLEFPNLWAVHFLIHDHLDRGVTANATYDVLGKFICEFIRTKPVDIPERFLEKGRI</sequence>
<evidence type="ECO:0000313" key="3">
    <source>
        <dbReference type="EMBL" id="KAH7303854.1"/>
    </source>
</evidence>
<dbReference type="EMBL" id="JAGPNK010000028">
    <property type="protein sequence ID" value="KAH7303854.1"/>
    <property type="molecule type" value="Genomic_DNA"/>
</dbReference>
<feature type="domain" description="AtuA-like ferredoxin-fold" evidence="2">
    <location>
        <begin position="498"/>
        <end position="592"/>
    </location>
</feature>
<evidence type="ECO:0000313" key="4">
    <source>
        <dbReference type="Proteomes" id="UP000813444"/>
    </source>
</evidence>
<keyword evidence="4" id="KW-1185">Reference proteome</keyword>
<dbReference type="OrthoDB" id="10265871at2759"/>
<dbReference type="AlphaFoldDB" id="A0A8K0SDV6"/>
<dbReference type="Pfam" id="PF07287">
    <property type="entry name" value="AtuA"/>
    <property type="match status" value="1"/>
</dbReference>
<feature type="domain" description="Acyclic terpene utilisation N-terminal" evidence="1">
    <location>
        <begin position="8"/>
        <end position="447"/>
    </location>
</feature>
<accession>A0A8K0SDV6</accession>
<dbReference type="InterPro" id="IPR011060">
    <property type="entry name" value="RibuloseP-bd_barrel"/>
</dbReference>
<reference evidence="3" key="1">
    <citation type="journal article" date="2021" name="Nat. Commun.">
        <title>Genetic determinants of endophytism in the Arabidopsis root mycobiome.</title>
        <authorList>
            <person name="Mesny F."/>
            <person name="Miyauchi S."/>
            <person name="Thiergart T."/>
            <person name="Pickel B."/>
            <person name="Atanasova L."/>
            <person name="Karlsson M."/>
            <person name="Huettel B."/>
            <person name="Barry K.W."/>
            <person name="Haridas S."/>
            <person name="Chen C."/>
            <person name="Bauer D."/>
            <person name="Andreopoulos W."/>
            <person name="Pangilinan J."/>
            <person name="LaButti K."/>
            <person name="Riley R."/>
            <person name="Lipzen A."/>
            <person name="Clum A."/>
            <person name="Drula E."/>
            <person name="Henrissat B."/>
            <person name="Kohler A."/>
            <person name="Grigoriev I.V."/>
            <person name="Martin F.M."/>
            <person name="Hacquard S."/>
        </authorList>
    </citation>
    <scope>NUCLEOTIDE SEQUENCE</scope>
    <source>
        <strain evidence="3">MPI-CAGE-CH-0235</strain>
    </source>
</reference>
<dbReference type="SUPFAM" id="SSF51366">
    <property type="entry name" value="Ribulose-phoshate binding barrel"/>
    <property type="match status" value="1"/>
</dbReference>
<protein>
    <recommendedName>
        <fullName evidence="5">DUF1446 domain-containing protein</fullName>
    </recommendedName>
</protein>
<organism evidence="3 4">
    <name type="scientific">Stachybotrys elegans</name>
    <dbReference type="NCBI Taxonomy" id="80388"/>
    <lineage>
        <taxon>Eukaryota</taxon>
        <taxon>Fungi</taxon>
        <taxon>Dikarya</taxon>
        <taxon>Ascomycota</taxon>
        <taxon>Pezizomycotina</taxon>
        <taxon>Sordariomycetes</taxon>
        <taxon>Hypocreomycetidae</taxon>
        <taxon>Hypocreales</taxon>
        <taxon>Stachybotryaceae</taxon>
        <taxon>Stachybotrys</taxon>
    </lineage>
</organism>
<proteinExistence type="predicted"/>
<evidence type="ECO:0000259" key="1">
    <source>
        <dbReference type="Pfam" id="PF07287"/>
    </source>
</evidence>
<dbReference type="Proteomes" id="UP000813444">
    <property type="component" value="Unassembled WGS sequence"/>
</dbReference>
<dbReference type="PANTHER" id="PTHR47585:SF2">
    <property type="entry name" value="DUF1446 DOMAIN PROTEIN (AFU_ORTHOLOGUE AFUA_6G11420)"/>
    <property type="match status" value="1"/>
</dbReference>
<dbReference type="PANTHER" id="PTHR47585">
    <property type="match status" value="1"/>
</dbReference>
<name>A0A8K0SDV6_9HYPO</name>
<dbReference type="Pfam" id="PF23544">
    <property type="entry name" value="AtuA_ferredoxin"/>
    <property type="match status" value="1"/>
</dbReference>
<evidence type="ECO:0008006" key="5">
    <source>
        <dbReference type="Google" id="ProtNLM"/>
    </source>
</evidence>
<dbReference type="InterPro" id="IPR010839">
    <property type="entry name" value="AtuA_N"/>
</dbReference>
<comment type="caution">
    <text evidence="3">The sequence shown here is derived from an EMBL/GenBank/DDBJ whole genome shotgun (WGS) entry which is preliminary data.</text>
</comment>
<gene>
    <name evidence="3" type="ORF">B0I35DRAFT_364298</name>
</gene>
<evidence type="ECO:0000259" key="2">
    <source>
        <dbReference type="Pfam" id="PF23544"/>
    </source>
</evidence>
<dbReference type="InterPro" id="IPR056362">
    <property type="entry name" value="AtuA-like_ferredoxin_dom"/>
</dbReference>